<reference evidence="1" key="1">
    <citation type="submission" date="2016-12" db="EMBL/GenBank/DDBJ databases">
        <authorList>
            <person name="Moulin L."/>
        </authorList>
    </citation>
    <scope>NUCLEOTIDE SEQUENCE [LARGE SCALE GENOMIC DNA]</scope>
    <source>
        <strain evidence="1">STM 7183</strain>
    </source>
</reference>
<proteinExistence type="predicted"/>
<name>A0A1N7RQK1_9BURK</name>
<dbReference type="Proteomes" id="UP000195569">
    <property type="component" value="Unassembled WGS sequence"/>
</dbReference>
<comment type="caution">
    <text evidence="1">The sequence shown here is derived from an EMBL/GenBank/DDBJ whole genome shotgun (WGS) entry which is preliminary data.</text>
</comment>
<gene>
    <name evidence="1" type="ORF">BN2476_110259</name>
</gene>
<sequence>MSRLGARMTLRRASQPRKAFMAPRTTFTGRTEYSFDGLAKDGIIAVFLATCRNRMAVLHGCGLRRVARRAFVRRSLSAR</sequence>
<evidence type="ECO:0000313" key="1">
    <source>
        <dbReference type="EMBL" id="SIT37374.1"/>
    </source>
</evidence>
<organism evidence="1 2">
    <name type="scientific">Paraburkholderia piptadeniae</name>
    <dbReference type="NCBI Taxonomy" id="1701573"/>
    <lineage>
        <taxon>Bacteria</taxon>
        <taxon>Pseudomonadati</taxon>
        <taxon>Pseudomonadota</taxon>
        <taxon>Betaproteobacteria</taxon>
        <taxon>Burkholderiales</taxon>
        <taxon>Burkholderiaceae</taxon>
        <taxon>Paraburkholderia</taxon>
    </lineage>
</organism>
<dbReference type="AlphaFoldDB" id="A0A1N7RQK1"/>
<keyword evidence="2" id="KW-1185">Reference proteome</keyword>
<evidence type="ECO:0000313" key="2">
    <source>
        <dbReference type="Proteomes" id="UP000195569"/>
    </source>
</evidence>
<accession>A0A1N7RQK1</accession>
<protein>
    <submittedName>
        <fullName evidence="1">Uncharacterized protein</fullName>
    </submittedName>
</protein>
<dbReference type="EMBL" id="CYGY02000011">
    <property type="protein sequence ID" value="SIT37374.1"/>
    <property type="molecule type" value="Genomic_DNA"/>
</dbReference>